<keyword evidence="4 14" id="KW-0349">Heme</keyword>
<evidence type="ECO:0000256" key="7">
    <source>
        <dbReference type="ARBA" id="ARBA00022723"/>
    </source>
</evidence>
<feature type="domain" description="FAD-binding FR-type" evidence="17">
    <location>
        <begin position="631"/>
        <end position="915"/>
    </location>
</feature>
<keyword evidence="11 14" id="KW-0560">Oxidoreductase</keyword>
<comment type="cofactor">
    <cofactor evidence="1 14 15">
        <name>heme</name>
        <dbReference type="ChEBI" id="CHEBI:30413"/>
    </cofactor>
</comment>
<dbReference type="SUPFAM" id="SSF52343">
    <property type="entry name" value="Ferredoxin reductase-like, C-terminal NADP-linked domain"/>
    <property type="match status" value="1"/>
</dbReference>
<dbReference type="PANTHER" id="PTHR19384:SF127">
    <property type="entry name" value="BIFUNCTIONAL CYTOCHROME P450_NADPH--P450 REDUCTASE"/>
    <property type="match status" value="1"/>
</dbReference>
<dbReference type="PROSITE" id="PS51384">
    <property type="entry name" value="FAD_FR"/>
    <property type="match status" value="1"/>
</dbReference>
<name>A0A2V1EA76_9PLEO</name>
<evidence type="ECO:0000256" key="15">
    <source>
        <dbReference type="PIRSR" id="PIRSR000209-1"/>
    </source>
</evidence>
<dbReference type="Gene3D" id="3.40.50.80">
    <property type="entry name" value="Nucleotide-binding domain of ferredoxin-NADP reductase (FNR) module"/>
    <property type="match status" value="1"/>
</dbReference>
<dbReference type="InterPro" id="IPR001433">
    <property type="entry name" value="OxRdtase_FAD/NAD-bd"/>
</dbReference>
<accession>A0A2V1EA76</accession>
<evidence type="ECO:0000256" key="11">
    <source>
        <dbReference type="ARBA" id="ARBA00023002"/>
    </source>
</evidence>
<dbReference type="GO" id="GO:0020037">
    <property type="term" value="F:heme binding"/>
    <property type="evidence" value="ECO:0007669"/>
    <property type="project" value="UniProtKB-UniRule"/>
</dbReference>
<dbReference type="Gene3D" id="2.40.30.10">
    <property type="entry name" value="Translation factors"/>
    <property type="match status" value="1"/>
</dbReference>
<keyword evidence="9 14" id="KW-0521">NADP</keyword>
<evidence type="ECO:0000259" key="16">
    <source>
        <dbReference type="PROSITE" id="PS50902"/>
    </source>
</evidence>
<keyword evidence="7 14" id="KW-0479">Metal-binding</keyword>
<gene>
    <name evidence="18" type="ORF">DM02DRAFT_714707</name>
</gene>
<evidence type="ECO:0000256" key="1">
    <source>
        <dbReference type="ARBA" id="ARBA00001971"/>
    </source>
</evidence>
<feature type="binding site" description="axial binding residue" evidence="15">
    <location>
        <position position="408"/>
    </location>
    <ligand>
        <name>heme</name>
        <dbReference type="ChEBI" id="CHEBI:30413"/>
    </ligand>
    <ligandPart>
        <name>Fe</name>
        <dbReference type="ChEBI" id="CHEBI:18248"/>
    </ligandPart>
</feature>
<dbReference type="Pfam" id="PF00067">
    <property type="entry name" value="p450"/>
    <property type="match status" value="1"/>
</dbReference>
<keyword evidence="12 14" id="KW-0408">Iron</keyword>
<dbReference type="SUPFAM" id="SSF52218">
    <property type="entry name" value="Flavoproteins"/>
    <property type="match status" value="1"/>
</dbReference>
<evidence type="ECO:0000259" key="17">
    <source>
        <dbReference type="PROSITE" id="PS51384"/>
    </source>
</evidence>
<dbReference type="InterPro" id="IPR003097">
    <property type="entry name" value="CysJ-like_FAD-binding"/>
</dbReference>
<comment type="catalytic activity">
    <reaction evidence="14">
        <text>2 oxidized [cytochrome P450] + NADPH = 2 reduced [cytochrome P450] + NADP(+) + H(+)</text>
        <dbReference type="Rhea" id="RHEA:24040"/>
        <dbReference type="Rhea" id="RHEA-COMP:14627"/>
        <dbReference type="Rhea" id="RHEA-COMP:14628"/>
        <dbReference type="ChEBI" id="CHEBI:15378"/>
        <dbReference type="ChEBI" id="CHEBI:55376"/>
        <dbReference type="ChEBI" id="CHEBI:57783"/>
        <dbReference type="ChEBI" id="CHEBI:58349"/>
        <dbReference type="ChEBI" id="CHEBI:60344"/>
        <dbReference type="EC" id="1.6.2.4"/>
    </reaction>
</comment>
<keyword evidence="10 14" id="KW-0249">Electron transport</keyword>
<evidence type="ECO:0000256" key="6">
    <source>
        <dbReference type="ARBA" id="ARBA00022643"/>
    </source>
</evidence>
<dbReference type="PRINTS" id="PR00385">
    <property type="entry name" value="P450"/>
</dbReference>
<dbReference type="InterPro" id="IPR017927">
    <property type="entry name" value="FAD-bd_FR_type"/>
</dbReference>
<dbReference type="PROSITE" id="PS50902">
    <property type="entry name" value="FLAVODOXIN_LIKE"/>
    <property type="match status" value="1"/>
</dbReference>
<dbReference type="InterPro" id="IPR023173">
    <property type="entry name" value="NADPH_Cyt_P450_Rdtase_alpha"/>
</dbReference>
<evidence type="ECO:0000313" key="18">
    <source>
        <dbReference type="EMBL" id="PVI07266.1"/>
    </source>
</evidence>
<dbReference type="PRINTS" id="PR00463">
    <property type="entry name" value="EP450I"/>
</dbReference>
<reference evidence="18 19" key="1">
    <citation type="journal article" date="2018" name="Sci. Rep.">
        <title>Comparative genomics provides insights into the lifestyle and reveals functional heterogeneity of dark septate endophytic fungi.</title>
        <authorList>
            <person name="Knapp D.G."/>
            <person name="Nemeth J.B."/>
            <person name="Barry K."/>
            <person name="Hainaut M."/>
            <person name="Henrissat B."/>
            <person name="Johnson J."/>
            <person name="Kuo A."/>
            <person name="Lim J.H.P."/>
            <person name="Lipzen A."/>
            <person name="Nolan M."/>
            <person name="Ohm R.A."/>
            <person name="Tamas L."/>
            <person name="Grigoriev I.V."/>
            <person name="Spatafora J.W."/>
            <person name="Nagy L.G."/>
            <person name="Kovacs G.M."/>
        </authorList>
    </citation>
    <scope>NUCLEOTIDE SEQUENCE [LARGE SCALE GENOMIC DNA]</scope>
    <source>
        <strain evidence="18 19">DSE2036</strain>
    </source>
</reference>
<dbReference type="OrthoDB" id="1470350at2759"/>
<dbReference type="GO" id="GO:0005829">
    <property type="term" value="C:cytosol"/>
    <property type="evidence" value="ECO:0007669"/>
    <property type="project" value="TreeGrafter"/>
</dbReference>
<evidence type="ECO:0000256" key="10">
    <source>
        <dbReference type="ARBA" id="ARBA00022982"/>
    </source>
</evidence>
<dbReference type="Gene3D" id="3.40.50.360">
    <property type="match status" value="1"/>
</dbReference>
<organism evidence="18 19">
    <name type="scientific">Periconia macrospinosa</name>
    <dbReference type="NCBI Taxonomy" id="97972"/>
    <lineage>
        <taxon>Eukaryota</taxon>
        <taxon>Fungi</taxon>
        <taxon>Dikarya</taxon>
        <taxon>Ascomycota</taxon>
        <taxon>Pezizomycotina</taxon>
        <taxon>Dothideomycetes</taxon>
        <taxon>Pleosporomycetidae</taxon>
        <taxon>Pleosporales</taxon>
        <taxon>Massarineae</taxon>
        <taxon>Periconiaceae</taxon>
        <taxon>Periconia</taxon>
    </lineage>
</organism>
<dbReference type="GO" id="GO:0070330">
    <property type="term" value="F:aromatase activity"/>
    <property type="evidence" value="ECO:0007669"/>
    <property type="project" value="UniProtKB-UniRule"/>
</dbReference>
<dbReference type="Pfam" id="PF00258">
    <property type="entry name" value="Flavodoxin_1"/>
    <property type="match status" value="1"/>
</dbReference>
<dbReference type="Pfam" id="PF00667">
    <property type="entry name" value="FAD_binding_1"/>
    <property type="match status" value="1"/>
</dbReference>
<comment type="cofactor">
    <cofactor evidence="14">
        <name>FAD</name>
        <dbReference type="ChEBI" id="CHEBI:57692"/>
    </cofactor>
    <cofactor evidence="14">
        <name>FMN</name>
        <dbReference type="ChEBI" id="CHEBI:58210"/>
    </cofactor>
</comment>
<evidence type="ECO:0000256" key="12">
    <source>
        <dbReference type="ARBA" id="ARBA00023004"/>
    </source>
</evidence>
<dbReference type="Gene3D" id="1.10.630.10">
    <property type="entry name" value="Cytochrome P450"/>
    <property type="match status" value="1"/>
</dbReference>
<dbReference type="FunFam" id="1.10.630.10:FF:000040">
    <property type="entry name" value="Bifunctional cytochrome P450/NADPH--P450 reductase"/>
    <property type="match status" value="1"/>
</dbReference>
<keyword evidence="3 14" id="KW-0813">Transport</keyword>
<evidence type="ECO:0000256" key="5">
    <source>
        <dbReference type="ARBA" id="ARBA00022630"/>
    </source>
</evidence>
<evidence type="ECO:0000256" key="9">
    <source>
        <dbReference type="ARBA" id="ARBA00022857"/>
    </source>
</evidence>
<evidence type="ECO:0000313" key="19">
    <source>
        <dbReference type="Proteomes" id="UP000244855"/>
    </source>
</evidence>
<keyword evidence="19" id="KW-1185">Reference proteome</keyword>
<evidence type="ECO:0000256" key="13">
    <source>
        <dbReference type="ARBA" id="ARBA00023033"/>
    </source>
</evidence>
<evidence type="ECO:0000256" key="4">
    <source>
        <dbReference type="ARBA" id="ARBA00022617"/>
    </source>
</evidence>
<keyword evidence="13 14" id="KW-0503">Monooxygenase</keyword>
<dbReference type="PROSITE" id="PS00086">
    <property type="entry name" value="CYTOCHROME_P450"/>
    <property type="match status" value="1"/>
</dbReference>
<dbReference type="GO" id="GO:0003958">
    <property type="term" value="F:NADPH-hemoprotein reductase activity"/>
    <property type="evidence" value="ECO:0007669"/>
    <property type="project" value="UniProtKB-UniRule"/>
</dbReference>
<keyword evidence="6 14" id="KW-0288">FMN</keyword>
<dbReference type="InterPro" id="IPR039261">
    <property type="entry name" value="FNR_nucleotide-bd"/>
</dbReference>
<dbReference type="Proteomes" id="UP000244855">
    <property type="component" value="Unassembled WGS sequence"/>
</dbReference>
<dbReference type="SUPFAM" id="SSF63380">
    <property type="entry name" value="Riboflavin synthase domain-like"/>
    <property type="match status" value="1"/>
</dbReference>
<dbReference type="InterPro" id="IPR023206">
    <property type="entry name" value="Bifunctional_P450_P450_red"/>
</dbReference>
<dbReference type="InterPro" id="IPR029039">
    <property type="entry name" value="Flavoprotein-like_sf"/>
</dbReference>
<dbReference type="InterPro" id="IPR017972">
    <property type="entry name" value="Cyt_P450_CS"/>
</dbReference>
<dbReference type="AlphaFoldDB" id="A0A2V1EA76"/>
<dbReference type="STRING" id="97972.A0A2V1EA76"/>
<dbReference type="GO" id="GO:0010181">
    <property type="term" value="F:FMN binding"/>
    <property type="evidence" value="ECO:0007669"/>
    <property type="project" value="UniProtKB-UniRule"/>
</dbReference>
<comment type="similarity">
    <text evidence="2 14">In the N-terminal section; belongs to the cytochrome P450 family.</text>
</comment>
<evidence type="ECO:0000256" key="2">
    <source>
        <dbReference type="ARBA" id="ARBA00010018"/>
    </source>
</evidence>
<evidence type="ECO:0000256" key="14">
    <source>
        <dbReference type="PIRNR" id="PIRNR000209"/>
    </source>
</evidence>
<feature type="domain" description="Flavodoxin-like" evidence="16">
    <location>
        <begin position="498"/>
        <end position="638"/>
    </location>
</feature>
<comment type="catalytic activity">
    <reaction evidence="14">
        <text>an organic molecule + reduced [NADPH--hemoprotein reductase] + O2 = an alcohol + oxidized [NADPH--hemoprotein reductase] + H2O + H(+)</text>
        <dbReference type="Rhea" id="RHEA:17149"/>
        <dbReference type="Rhea" id="RHEA-COMP:11964"/>
        <dbReference type="Rhea" id="RHEA-COMP:11965"/>
        <dbReference type="ChEBI" id="CHEBI:15377"/>
        <dbReference type="ChEBI" id="CHEBI:15378"/>
        <dbReference type="ChEBI" id="CHEBI:15379"/>
        <dbReference type="ChEBI" id="CHEBI:30879"/>
        <dbReference type="ChEBI" id="CHEBI:57618"/>
        <dbReference type="ChEBI" id="CHEBI:58210"/>
        <dbReference type="ChEBI" id="CHEBI:142491"/>
        <dbReference type="EC" id="1.14.14.1"/>
    </reaction>
</comment>
<dbReference type="CDD" id="cd06206">
    <property type="entry name" value="bifunctional_CYPOR"/>
    <property type="match status" value="1"/>
</dbReference>
<dbReference type="InterPro" id="IPR017938">
    <property type="entry name" value="Riboflavin_synthase-like_b-brl"/>
</dbReference>
<proteinExistence type="inferred from homology"/>
<sequence>MGMKEDSVPIPQPPPSLFRGNLGDIDPSNMPESSWALAETYGEIFKLQIAGRSIVMCNSYETVNDTFDWDRFEKPIMGVFVELRSLLGDGLFTSRSDEKAWGVAHRILMPVFGPMGIRKMWDGMMDIISQLVLRWDRLGPQNEILCSDDFTRLAFDVIGLCAFGYRFNNFYREGTHPFVNQMTDVLVESGKRSNRLSLENKLRIFSAQKNQANVKAMHDLCDEILEERIKNPQPNSTDLLNTLLYSKDPQTGETMSRENVRFNMCTFLVAGHETTGGTLGFLFYHLLKNPEKYMKAMQEVDEVVGEGPFTVDHLPKLVYVKYAIYEALRFMGPIALNHKHALKPTLIAGKYYVEPSDLIMLNLKSFMHDPKVWGPDANEYRPERFLNGGYENLPPNAFKAFGDGPRACIGRAFAEQEMIMAVTVILQNFQVEMADASYNLWVQPTLTIKPGDFRIKVRRRPGRNPASSLGAQCAPIIHEDKGKTSKDNAPVIYEAKPLTVLYGSNSGTCKSYAEEIQSDSPRYGFKATIGTLDSATENIPRDQPVVLIAPSYEGKPADNAKKFCQWLENAATSEQLKDVSYAVFGAGNSDWAQTFHRVPKLIDENFEKLGAVRFSNTGFVDVKYDVVGPWETWKDAMFRDIRKASGTTTAISGEEIQVEVTAPKFVSHLGGSQIGYGVVKVNKDLGGGEVGLSKKHMEVELPPGSTYRSGDYFVVLPFNNIGTVKRILRRFNLSAADEIIVKGTRKAFLSTDTPISVFDLLMTRAELGTPASQKQIQIIADHAPEETRHKLSALMQNDTFEREVAGKRMTVLDILEDNLDAALPFAKYLNMLKPLTPRQYSVSSSPLANSAVVQSADGTPTQKLTLSITYDIHEKPSLSGHGEFCGTASTFLARQEPGEKLRCFIRPTNVNFHLPMDPSLPIIMICAGSGLAPMRGFIQERAVIKANRNTALGPALLYFGCRDHQRDFIYSDELKKWEKDGIISLRPCFSQCGPDGAGKGPKYVPDRIWEEREELSKLFSGGAKIFVCGSAKKLGKSAADVCKKIWLEQHKDKGVGEKEAEEWLESVKEDRYVSDTFE</sequence>
<dbReference type="Pfam" id="PF00175">
    <property type="entry name" value="NAD_binding_1"/>
    <property type="match status" value="1"/>
</dbReference>
<dbReference type="PANTHER" id="PTHR19384">
    <property type="entry name" value="NITRIC OXIDE SYNTHASE-RELATED"/>
    <property type="match status" value="1"/>
</dbReference>
<evidence type="ECO:0000256" key="3">
    <source>
        <dbReference type="ARBA" id="ARBA00022448"/>
    </source>
</evidence>
<dbReference type="EC" id="1.14.14.1" evidence="14"/>
<keyword evidence="8 14" id="KW-0274">FAD</keyword>
<dbReference type="PIRSF" id="PIRSF000209">
    <property type="entry name" value="Bifunctional_P450_P450R"/>
    <property type="match status" value="1"/>
</dbReference>
<dbReference type="InterPro" id="IPR002401">
    <property type="entry name" value="Cyt_P450_E_grp-I"/>
</dbReference>
<dbReference type="EC" id="1.6.2.4" evidence="14"/>
<dbReference type="InterPro" id="IPR008254">
    <property type="entry name" value="Flavodoxin/NO_synth"/>
</dbReference>
<dbReference type="GO" id="GO:0050660">
    <property type="term" value="F:flavin adenine dinucleotide binding"/>
    <property type="evidence" value="ECO:0007669"/>
    <property type="project" value="TreeGrafter"/>
</dbReference>
<evidence type="ECO:0000256" key="8">
    <source>
        <dbReference type="ARBA" id="ARBA00022827"/>
    </source>
</evidence>
<dbReference type="InterPro" id="IPR001128">
    <property type="entry name" value="Cyt_P450"/>
</dbReference>
<dbReference type="Gene3D" id="1.20.990.10">
    <property type="entry name" value="NADPH-cytochrome p450 Reductase, Chain A, domain 3"/>
    <property type="match status" value="1"/>
</dbReference>
<dbReference type="EMBL" id="KZ805305">
    <property type="protein sequence ID" value="PVI07266.1"/>
    <property type="molecule type" value="Genomic_DNA"/>
</dbReference>
<dbReference type="CDD" id="cd11068">
    <property type="entry name" value="CYP120A1"/>
    <property type="match status" value="1"/>
</dbReference>
<keyword evidence="5 14" id="KW-0285">Flavoprotein</keyword>
<dbReference type="InterPro" id="IPR036396">
    <property type="entry name" value="Cyt_P450_sf"/>
</dbReference>
<dbReference type="SUPFAM" id="SSF48264">
    <property type="entry name" value="Cytochrome P450"/>
    <property type="match status" value="1"/>
</dbReference>
<protein>
    <recommendedName>
        <fullName evidence="14">Bifunctional cytochrome P450/NADPH--P450 reductase</fullName>
    </recommendedName>
    <domain>
        <recommendedName>
            <fullName evidence="14">Cytochrome P450</fullName>
            <ecNumber evidence="14">1.14.14.1</ecNumber>
        </recommendedName>
    </domain>
    <domain>
        <recommendedName>
            <fullName evidence="14">NADPH--cytochrome P450 reductase</fullName>
            <ecNumber evidence="14">1.6.2.4</ecNumber>
        </recommendedName>
    </domain>
</protein>
<dbReference type="GO" id="GO:0005506">
    <property type="term" value="F:iron ion binding"/>
    <property type="evidence" value="ECO:0007669"/>
    <property type="project" value="UniProtKB-UniRule"/>
</dbReference>